<dbReference type="EMBL" id="QQAZ01000012">
    <property type="protein sequence ID" value="RDI46135.1"/>
    <property type="molecule type" value="Genomic_DNA"/>
</dbReference>
<dbReference type="STRING" id="1210089.GCA_001613165_03451"/>
<protein>
    <submittedName>
        <fullName evidence="2">Uncharacterized protein</fullName>
    </submittedName>
</protein>
<dbReference type="Pfam" id="PF20226">
    <property type="entry name" value="DUF6585"/>
    <property type="match status" value="1"/>
</dbReference>
<keyword evidence="1" id="KW-0812">Transmembrane</keyword>
<dbReference type="RefSeq" id="WP_068020639.1">
    <property type="nucleotide sequence ID" value="NZ_QQAZ01000012.1"/>
</dbReference>
<dbReference type="OrthoDB" id="4523591at2"/>
<keyword evidence="1" id="KW-1133">Transmembrane helix</keyword>
<dbReference type="InterPro" id="IPR046492">
    <property type="entry name" value="DUF6585"/>
</dbReference>
<keyword evidence="3" id="KW-1185">Reference proteome</keyword>
<evidence type="ECO:0000256" key="1">
    <source>
        <dbReference type="SAM" id="Phobius"/>
    </source>
</evidence>
<organism evidence="2 3">
    <name type="scientific">Nocardia mexicana</name>
    <dbReference type="NCBI Taxonomy" id="279262"/>
    <lineage>
        <taxon>Bacteria</taxon>
        <taxon>Bacillati</taxon>
        <taxon>Actinomycetota</taxon>
        <taxon>Actinomycetes</taxon>
        <taxon>Mycobacteriales</taxon>
        <taxon>Nocardiaceae</taxon>
        <taxon>Nocardia</taxon>
    </lineage>
</organism>
<dbReference type="AlphaFoldDB" id="A0A370GQY7"/>
<keyword evidence="1" id="KW-0472">Membrane</keyword>
<gene>
    <name evidence="2" type="ORF">DFR68_11236</name>
</gene>
<evidence type="ECO:0000313" key="3">
    <source>
        <dbReference type="Proteomes" id="UP000255355"/>
    </source>
</evidence>
<feature type="transmembrane region" description="Helical" evidence="1">
    <location>
        <begin position="63"/>
        <end position="89"/>
    </location>
</feature>
<name>A0A370GQY7_9NOCA</name>
<feature type="transmembrane region" description="Helical" evidence="1">
    <location>
        <begin position="39"/>
        <end position="57"/>
    </location>
</feature>
<accession>A0A370GQY7</accession>
<sequence>MTTAEDPAPAAAIGAAAERERLGRHRETYREAARGSRRYVVEAAVTTAGFAAAIAGFSMGWQMLGILGVTTVLMCGVRLLAGLGLLGWVSARNRGMRLDLYEHGLVMVFRGQVRVVRYDSTTLRRRIVRMVENPAPDQISYAYTVVDVAGVPITLRQGIENPQEWGARIERGVTEAQLPRAREALHAGECVDFEYFRLSGNGISVRKRSIPWARVSEIAVVSGWLSVRVVGQSQPLESLPISEIPNYAVFRALADELWSPADV</sequence>
<reference evidence="2 3" key="1">
    <citation type="submission" date="2018-07" db="EMBL/GenBank/DDBJ databases">
        <title>Genomic Encyclopedia of Type Strains, Phase IV (KMG-IV): sequencing the most valuable type-strain genomes for metagenomic binning, comparative biology and taxonomic classification.</title>
        <authorList>
            <person name="Goeker M."/>
        </authorList>
    </citation>
    <scope>NUCLEOTIDE SEQUENCE [LARGE SCALE GENOMIC DNA]</scope>
    <source>
        <strain evidence="2 3">DSM 44952</strain>
    </source>
</reference>
<dbReference type="Proteomes" id="UP000255355">
    <property type="component" value="Unassembled WGS sequence"/>
</dbReference>
<comment type="caution">
    <text evidence="2">The sequence shown here is derived from an EMBL/GenBank/DDBJ whole genome shotgun (WGS) entry which is preliminary data.</text>
</comment>
<proteinExistence type="predicted"/>
<evidence type="ECO:0000313" key="2">
    <source>
        <dbReference type="EMBL" id="RDI46135.1"/>
    </source>
</evidence>